<name>A0A7J9B2N9_9ROSI</name>
<evidence type="ECO:0000313" key="1">
    <source>
        <dbReference type="EMBL" id="MBA0730615.1"/>
    </source>
</evidence>
<sequence>MHTGRRVRVGLLDVHSSYSHGSIVTFGRLIRFYIGSSLKIIRH</sequence>
<evidence type="ECO:0000313" key="2">
    <source>
        <dbReference type="Proteomes" id="UP000593574"/>
    </source>
</evidence>
<accession>A0A7J9B2N9</accession>
<proteinExistence type="predicted"/>
<keyword evidence="2" id="KW-1185">Reference proteome</keyword>
<dbReference type="EMBL" id="JABEZV010446215">
    <property type="protein sequence ID" value="MBA0730615.1"/>
    <property type="molecule type" value="Genomic_DNA"/>
</dbReference>
<dbReference type="AlphaFoldDB" id="A0A7J9B2N9"/>
<protein>
    <submittedName>
        <fullName evidence="1">Uncharacterized protein</fullName>
    </submittedName>
</protein>
<reference evidence="1 2" key="1">
    <citation type="journal article" date="2019" name="Genome Biol. Evol.">
        <title>Insights into the evolution of the New World diploid cottons (Gossypium, subgenus Houzingenia) based on genome sequencing.</title>
        <authorList>
            <person name="Grover C.E."/>
            <person name="Arick M.A. 2nd"/>
            <person name="Thrash A."/>
            <person name="Conover J.L."/>
            <person name="Sanders W.S."/>
            <person name="Peterson D.G."/>
            <person name="Frelichowski J.E."/>
            <person name="Scheffler J.A."/>
            <person name="Scheffler B.E."/>
            <person name="Wendel J.F."/>
        </authorList>
    </citation>
    <scope>NUCLEOTIDE SEQUENCE [LARGE SCALE GENOMIC DNA]</scope>
    <source>
        <strain evidence="1">4</strain>
        <tissue evidence="1">Leaf</tissue>
    </source>
</reference>
<gene>
    <name evidence="1" type="ORF">Golax_025882</name>
</gene>
<organism evidence="1 2">
    <name type="scientific">Gossypium laxum</name>
    <dbReference type="NCBI Taxonomy" id="34288"/>
    <lineage>
        <taxon>Eukaryota</taxon>
        <taxon>Viridiplantae</taxon>
        <taxon>Streptophyta</taxon>
        <taxon>Embryophyta</taxon>
        <taxon>Tracheophyta</taxon>
        <taxon>Spermatophyta</taxon>
        <taxon>Magnoliopsida</taxon>
        <taxon>eudicotyledons</taxon>
        <taxon>Gunneridae</taxon>
        <taxon>Pentapetalae</taxon>
        <taxon>rosids</taxon>
        <taxon>malvids</taxon>
        <taxon>Malvales</taxon>
        <taxon>Malvaceae</taxon>
        <taxon>Malvoideae</taxon>
        <taxon>Gossypium</taxon>
    </lineage>
</organism>
<dbReference type="Proteomes" id="UP000593574">
    <property type="component" value="Unassembled WGS sequence"/>
</dbReference>
<comment type="caution">
    <text evidence="1">The sequence shown here is derived from an EMBL/GenBank/DDBJ whole genome shotgun (WGS) entry which is preliminary data.</text>
</comment>